<dbReference type="SUPFAM" id="SSF47616">
    <property type="entry name" value="GST C-terminal domain-like"/>
    <property type="match status" value="1"/>
</dbReference>
<dbReference type="GO" id="GO:0005737">
    <property type="term" value="C:cytoplasm"/>
    <property type="evidence" value="ECO:0007669"/>
    <property type="project" value="TreeGrafter"/>
</dbReference>
<feature type="compositionally biased region" description="Basic and acidic residues" evidence="4">
    <location>
        <begin position="1"/>
        <end position="11"/>
    </location>
</feature>
<feature type="active site" description="Nucleophile" evidence="1">
    <location>
        <position position="64"/>
    </location>
</feature>
<keyword evidence="7" id="KW-1185">Reference proteome</keyword>
<dbReference type="RefSeq" id="XP_056046398.1">
    <property type="nucleotide sequence ID" value="XM_056191253.1"/>
</dbReference>
<dbReference type="GeneID" id="80886419"/>
<reference evidence="6" key="1">
    <citation type="submission" date="2023-03" db="EMBL/GenBank/DDBJ databases">
        <title>Near-Complete genome sequence of Lipomyces tetrasporous NRRL Y-64009, an oleaginous yeast capable of growing on lignocellulosic hydrolysates.</title>
        <authorList>
            <consortium name="Lawrence Berkeley National Laboratory"/>
            <person name="Jagtap S.S."/>
            <person name="Liu J.-J."/>
            <person name="Walukiewicz H.E."/>
            <person name="Pangilinan J."/>
            <person name="Lipzen A."/>
            <person name="Ahrendt S."/>
            <person name="Koriabine M."/>
            <person name="Cobaugh K."/>
            <person name="Salamov A."/>
            <person name="Yoshinaga Y."/>
            <person name="Ng V."/>
            <person name="Daum C."/>
            <person name="Grigoriev I.V."/>
            <person name="Slininger P.J."/>
            <person name="Dien B.S."/>
            <person name="Jin Y.-S."/>
            <person name="Rao C.V."/>
        </authorList>
    </citation>
    <scope>NUCLEOTIDE SEQUENCE</scope>
    <source>
        <strain evidence="6">NRRL Y-64009</strain>
    </source>
</reference>
<dbReference type="PROSITE" id="PS50405">
    <property type="entry name" value="GST_CTER"/>
    <property type="match status" value="1"/>
</dbReference>
<dbReference type="Pfam" id="PF13410">
    <property type="entry name" value="GST_C_2"/>
    <property type="match status" value="1"/>
</dbReference>
<evidence type="ECO:0000313" key="6">
    <source>
        <dbReference type="EMBL" id="KAJ8102948.1"/>
    </source>
</evidence>
<name>A0AAD7QX74_9ASCO</name>
<feature type="site" description="Lowers pKa of active site Cys" evidence="3">
    <location>
        <position position="304"/>
    </location>
</feature>
<dbReference type="EMBL" id="JARPMG010000002">
    <property type="protein sequence ID" value="KAJ8102948.1"/>
    <property type="molecule type" value="Genomic_DNA"/>
</dbReference>
<dbReference type="InterPro" id="IPR040079">
    <property type="entry name" value="Glutathione_S-Trfase"/>
</dbReference>
<dbReference type="SFLD" id="SFLDG01148">
    <property type="entry name" value="Xi_(cytGST)"/>
    <property type="match status" value="1"/>
</dbReference>
<dbReference type="Pfam" id="PF13409">
    <property type="entry name" value="GST_N_2"/>
    <property type="match status" value="1"/>
</dbReference>
<dbReference type="SFLD" id="SFLDG01206">
    <property type="entry name" value="Xi.1"/>
    <property type="match status" value="1"/>
</dbReference>
<dbReference type="PIRSF" id="PIRSF015753">
    <property type="entry name" value="GST"/>
    <property type="match status" value="1"/>
</dbReference>
<dbReference type="AlphaFoldDB" id="A0AAD7QX74"/>
<organism evidence="6 7">
    <name type="scientific">Lipomyces tetrasporus</name>
    <dbReference type="NCBI Taxonomy" id="54092"/>
    <lineage>
        <taxon>Eukaryota</taxon>
        <taxon>Fungi</taxon>
        <taxon>Dikarya</taxon>
        <taxon>Ascomycota</taxon>
        <taxon>Saccharomycotina</taxon>
        <taxon>Lipomycetes</taxon>
        <taxon>Lipomycetales</taxon>
        <taxon>Lipomycetaceae</taxon>
        <taxon>Lipomyces</taxon>
    </lineage>
</organism>
<dbReference type="Gene3D" id="1.20.1050.10">
    <property type="match status" value="1"/>
</dbReference>
<dbReference type="SFLD" id="SFLDS00019">
    <property type="entry name" value="Glutathione_Transferase_(cytos"/>
    <property type="match status" value="1"/>
</dbReference>
<dbReference type="InterPro" id="IPR004045">
    <property type="entry name" value="Glutathione_S-Trfase_N"/>
</dbReference>
<feature type="domain" description="GST C-terminal" evidence="5">
    <location>
        <begin position="176"/>
        <end position="304"/>
    </location>
</feature>
<dbReference type="PANTHER" id="PTHR32419">
    <property type="entry name" value="GLUTATHIONYL-HYDROQUINONE REDUCTASE"/>
    <property type="match status" value="1"/>
</dbReference>
<evidence type="ECO:0000313" key="7">
    <source>
        <dbReference type="Proteomes" id="UP001217417"/>
    </source>
</evidence>
<dbReference type="Proteomes" id="UP001217417">
    <property type="component" value="Unassembled WGS sequence"/>
</dbReference>
<dbReference type="InterPro" id="IPR010987">
    <property type="entry name" value="Glutathione-S-Trfase_C-like"/>
</dbReference>
<evidence type="ECO:0000256" key="2">
    <source>
        <dbReference type="PIRSR" id="PIRSR015753-2"/>
    </source>
</evidence>
<feature type="site" description="Lowers pKa of active site Cys" evidence="3">
    <location>
        <position position="258"/>
    </location>
</feature>
<proteinExistence type="predicted"/>
<dbReference type="PANTHER" id="PTHR32419:SF6">
    <property type="entry name" value="GLUTATHIONE S-TRANSFERASE OMEGA-LIKE 1-RELATED"/>
    <property type="match status" value="1"/>
</dbReference>
<feature type="binding site" evidence="2">
    <location>
        <begin position="131"/>
        <end position="134"/>
    </location>
    <ligand>
        <name>glutathione</name>
        <dbReference type="ChEBI" id="CHEBI:57925"/>
    </ligand>
</feature>
<feature type="region of interest" description="Disordered" evidence="4">
    <location>
        <begin position="1"/>
        <end position="30"/>
    </location>
</feature>
<dbReference type="InterPro" id="IPR036249">
    <property type="entry name" value="Thioredoxin-like_sf"/>
</dbReference>
<dbReference type="CDD" id="cd03190">
    <property type="entry name" value="GST_C_Omega_like"/>
    <property type="match status" value="1"/>
</dbReference>
<comment type="caution">
    <text evidence="6">The sequence shown here is derived from an EMBL/GenBank/DDBJ whole genome shotgun (WGS) entry which is preliminary data.</text>
</comment>
<feature type="active site" description="Proton donor/acceptor" evidence="1">
    <location>
        <position position="199"/>
    </location>
</feature>
<dbReference type="InterPro" id="IPR016639">
    <property type="entry name" value="GST_Omega/GSH"/>
</dbReference>
<feature type="compositionally biased region" description="Basic and acidic residues" evidence="4">
    <location>
        <begin position="18"/>
        <end position="30"/>
    </location>
</feature>
<sequence length="327" mass="38171">MAPAFPDDKTAKGPGVDSDQRRDQADKDGRFRRQASSFRNIISADHNKFKPEKGRYVVYVVATCPWAHRALLMRKLKGLEKFIDVVWLHWALGDKGWYFKEEDNSPAKDPYCGYTLLREFYFKADPGYDKRFTVPMLWDRKYQTIVNNESSEIIRIFNTAFNHLLPPEKAAVDVYPEELRTEIDDVNEWVYDKVNNGVYKTSFATTQEAYDENVYPLFESLERLEKLLSDGREFVMGSKLTEVDIRLFPTIVRFDAAYFTLFRCNIKMIRYGFPHLHRWLLHLYYDFPEIFKGTTFLEQLKKGYASSRGGITPAGPVPLIMEREAAS</sequence>
<dbReference type="InterPro" id="IPR047047">
    <property type="entry name" value="GST_Omega-like_C"/>
</dbReference>
<dbReference type="GO" id="GO:0004364">
    <property type="term" value="F:glutathione transferase activity"/>
    <property type="evidence" value="ECO:0007669"/>
    <property type="project" value="InterPro"/>
</dbReference>
<feature type="binding site" evidence="2">
    <location>
        <begin position="149"/>
        <end position="150"/>
    </location>
    <ligand>
        <name>glutathione</name>
        <dbReference type="ChEBI" id="CHEBI:57925"/>
    </ligand>
</feature>
<gene>
    <name evidence="6" type="ORF">POJ06DRAFT_59562</name>
</gene>
<accession>A0AAD7QX74</accession>
<protein>
    <submittedName>
        <fullName evidence="6">Glutathione S-transferase</fullName>
    </submittedName>
</protein>
<evidence type="ECO:0000256" key="3">
    <source>
        <dbReference type="PIRSR" id="PIRSR015753-3"/>
    </source>
</evidence>
<dbReference type="InterPro" id="IPR036282">
    <property type="entry name" value="Glutathione-S-Trfase_C_sf"/>
</dbReference>
<dbReference type="Gene3D" id="3.40.30.10">
    <property type="entry name" value="Glutaredoxin"/>
    <property type="match status" value="1"/>
</dbReference>
<feature type="binding site" evidence="2">
    <location>
        <position position="97"/>
    </location>
    <ligand>
        <name>glutathione</name>
        <dbReference type="ChEBI" id="CHEBI:57925"/>
    </ligand>
</feature>
<dbReference type="SUPFAM" id="SSF52833">
    <property type="entry name" value="Thioredoxin-like"/>
    <property type="match status" value="1"/>
</dbReference>
<evidence type="ECO:0000259" key="5">
    <source>
        <dbReference type="PROSITE" id="PS50405"/>
    </source>
</evidence>
<evidence type="ECO:0000256" key="4">
    <source>
        <dbReference type="SAM" id="MobiDB-lite"/>
    </source>
</evidence>
<evidence type="ECO:0000256" key="1">
    <source>
        <dbReference type="PIRSR" id="PIRSR015753-1"/>
    </source>
</evidence>